<proteinExistence type="predicted"/>
<dbReference type="EMBL" id="JADEYC010000030">
    <property type="protein sequence ID" value="MBE9376042.1"/>
    <property type="molecule type" value="Genomic_DNA"/>
</dbReference>
<dbReference type="Pfam" id="PF13489">
    <property type="entry name" value="Methyltransf_23"/>
    <property type="match status" value="1"/>
</dbReference>
<dbReference type="Proteomes" id="UP000598360">
    <property type="component" value="Unassembled WGS sequence"/>
</dbReference>
<dbReference type="RefSeq" id="WP_193929478.1">
    <property type="nucleotide sequence ID" value="NZ_JADEYC010000030.1"/>
</dbReference>
<dbReference type="Gene3D" id="3.40.50.150">
    <property type="entry name" value="Vaccinia Virus protein VP39"/>
    <property type="match status" value="1"/>
</dbReference>
<evidence type="ECO:0000313" key="2">
    <source>
        <dbReference type="Proteomes" id="UP000598360"/>
    </source>
</evidence>
<protein>
    <submittedName>
        <fullName evidence="1">Class I SAM-dependent methyltransferase</fullName>
    </submittedName>
</protein>
<keyword evidence="1" id="KW-0489">Methyltransferase</keyword>
<accession>A0A929G1N7</accession>
<evidence type="ECO:0000313" key="1">
    <source>
        <dbReference type="EMBL" id="MBE9376042.1"/>
    </source>
</evidence>
<organism evidence="1 2">
    <name type="scientific">Saccharopolyspora montiporae</name>
    <dbReference type="NCBI Taxonomy" id="2781240"/>
    <lineage>
        <taxon>Bacteria</taxon>
        <taxon>Bacillati</taxon>
        <taxon>Actinomycetota</taxon>
        <taxon>Actinomycetes</taxon>
        <taxon>Pseudonocardiales</taxon>
        <taxon>Pseudonocardiaceae</taxon>
        <taxon>Saccharopolyspora</taxon>
    </lineage>
</organism>
<comment type="caution">
    <text evidence="1">The sequence shown here is derived from an EMBL/GenBank/DDBJ whole genome shotgun (WGS) entry which is preliminary data.</text>
</comment>
<name>A0A929G1N7_9PSEU</name>
<dbReference type="CDD" id="cd02440">
    <property type="entry name" value="AdoMet_MTases"/>
    <property type="match status" value="1"/>
</dbReference>
<sequence length="236" mass="25995">MTRIDGDTNLQTEALEDLVSAVNYRRWLCSLAVPHFGADVLEIGSGLGHFAAEWADMGVAITASEAAPERLAILRERFAGDQRVSVRELGVPITERGEHTNVVAYNVLEHIEDHIGALRSFAGLVRPGGTVLLIVPAFEFAMSRFDRAIGHHRRYRVPQLADALTSAGLVPEQCRYINGPGLLAWWLTCRVLGGRPKAGAMLSAYDRVYVPIERRIESRVRPPFGQSVFAVARRPG</sequence>
<reference evidence="1" key="1">
    <citation type="submission" date="2020-10" db="EMBL/GenBank/DDBJ databases">
        <title>Diversity and distribution of actinomycetes associated with coral in the coast of Hainan.</title>
        <authorList>
            <person name="Li F."/>
        </authorList>
    </citation>
    <scope>NUCLEOTIDE SEQUENCE</scope>
    <source>
        <strain evidence="1">HNM0983</strain>
    </source>
</reference>
<dbReference type="SUPFAM" id="SSF53335">
    <property type="entry name" value="S-adenosyl-L-methionine-dependent methyltransferases"/>
    <property type="match status" value="1"/>
</dbReference>
<dbReference type="InterPro" id="IPR029063">
    <property type="entry name" value="SAM-dependent_MTases_sf"/>
</dbReference>
<dbReference type="GO" id="GO:0032259">
    <property type="term" value="P:methylation"/>
    <property type="evidence" value="ECO:0007669"/>
    <property type="project" value="UniProtKB-KW"/>
</dbReference>
<dbReference type="GO" id="GO:0008168">
    <property type="term" value="F:methyltransferase activity"/>
    <property type="evidence" value="ECO:0007669"/>
    <property type="project" value="UniProtKB-KW"/>
</dbReference>
<keyword evidence="1" id="KW-0808">Transferase</keyword>
<gene>
    <name evidence="1" type="ORF">IQ251_16445</name>
</gene>
<keyword evidence="2" id="KW-1185">Reference proteome</keyword>
<dbReference type="AlphaFoldDB" id="A0A929G1N7"/>